<dbReference type="Pfam" id="PF18291">
    <property type="entry name" value="HU-HIG"/>
    <property type="match status" value="1"/>
</dbReference>
<protein>
    <recommendedName>
        <fullName evidence="4">Viral histone-like protein</fullName>
    </recommendedName>
    <alternativeName>
        <fullName evidence="9">DNA-binding protein pA104R</fullName>
    </alternativeName>
    <alternativeName>
        <fullName evidence="8">pA104R</fullName>
    </alternativeName>
</protein>
<evidence type="ECO:0000313" key="13">
    <source>
        <dbReference type="Proteomes" id="UP000022082"/>
    </source>
</evidence>
<dbReference type="Gene3D" id="4.10.520.10">
    <property type="entry name" value="IHF-like DNA-binding proteins"/>
    <property type="match status" value="1"/>
</dbReference>
<dbReference type="InterPro" id="IPR005902">
    <property type="entry name" value="HU_DNA-bd_put"/>
</dbReference>
<evidence type="ECO:0000256" key="2">
    <source>
        <dbReference type="ARBA" id="ARBA00010529"/>
    </source>
</evidence>
<reference evidence="12 13" key="1">
    <citation type="submission" date="2014-02" db="EMBL/GenBank/DDBJ databases">
        <authorList>
            <person name="Sears C."/>
            <person name="Carroll K."/>
            <person name="Sack B.R."/>
            <person name="Qadri F."/>
            <person name="Myers L.L."/>
            <person name="Chung G.-T."/>
            <person name="Escheverria P."/>
            <person name="Fraser C.M."/>
            <person name="Sadzewicz L."/>
            <person name="Shefchek K.A."/>
            <person name="Tallon L."/>
            <person name="Das S.P."/>
            <person name="Daugherty S."/>
            <person name="Mongodin E.F."/>
        </authorList>
    </citation>
    <scope>NUCLEOTIDE SEQUENCE [LARGE SCALE GENOMIC DNA]</scope>
    <source>
        <strain evidence="12 13">S36L11</strain>
    </source>
</reference>
<dbReference type="GO" id="GO:0003677">
    <property type="term" value="F:DNA binding"/>
    <property type="evidence" value="ECO:0007669"/>
    <property type="project" value="UniProtKB-KW"/>
</dbReference>
<keyword evidence="5" id="KW-0235">DNA replication</keyword>
<keyword evidence="6" id="KW-0426">Late protein</keyword>
<evidence type="ECO:0000256" key="6">
    <source>
        <dbReference type="ARBA" id="ARBA00022921"/>
    </source>
</evidence>
<dbReference type="PANTHER" id="PTHR33175">
    <property type="entry name" value="DNA-BINDING PROTEIN HU"/>
    <property type="match status" value="1"/>
</dbReference>
<dbReference type="PATRIC" id="fig|1339327.3.peg.2530"/>
<dbReference type="PANTHER" id="PTHR33175:SF13">
    <property type="entry name" value="HISTONE-LIKE PROTEIN"/>
    <property type="match status" value="1"/>
</dbReference>
<dbReference type="RefSeq" id="WP_005808839.1">
    <property type="nucleotide sequence ID" value="NZ_JGDJ01000184.1"/>
</dbReference>
<evidence type="ECO:0000256" key="9">
    <source>
        <dbReference type="ARBA" id="ARBA00033227"/>
    </source>
</evidence>
<evidence type="ECO:0000256" key="1">
    <source>
        <dbReference type="ARBA" id="ARBA00004328"/>
    </source>
</evidence>
<dbReference type="NCBIfam" id="TIGR01201">
    <property type="entry name" value="HU_rel"/>
    <property type="match status" value="1"/>
</dbReference>
<dbReference type="InterPro" id="IPR010992">
    <property type="entry name" value="IHF-like_DNA-bd_dom_sf"/>
</dbReference>
<organism evidence="12 13">
    <name type="scientific">Bacteroides fragilis str. S36L11</name>
    <dbReference type="NCBI Taxonomy" id="1339327"/>
    <lineage>
        <taxon>Bacteria</taxon>
        <taxon>Pseudomonadati</taxon>
        <taxon>Bacteroidota</taxon>
        <taxon>Bacteroidia</taxon>
        <taxon>Bacteroidales</taxon>
        <taxon>Bacteroidaceae</taxon>
        <taxon>Bacteroides</taxon>
    </lineage>
</organism>
<evidence type="ECO:0000256" key="4">
    <source>
        <dbReference type="ARBA" id="ARBA00016145"/>
    </source>
</evidence>
<feature type="domain" description="HU" evidence="11">
    <location>
        <begin position="1"/>
        <end position="115"/>
    </location>
</feature>
<dbReference type="Proteomes" id="UP000022082">
    <property type="component" value="Unassembled WGS sequence"/>
</dbReference>
<proteinExistence type="inferred from homology"/>
<comment type="caution">
    <text evidence="12">The sequence shown here is derived from an EMBL/GenBank/DDBJ whole genome shotgun (WGS) entry which is preliminary data.</text>
</comment>
<dbReference type="GO" id="GO:0006260">
    <property type="term" value="P:DNA replication"/>
    <property type="evidence" value="ECO:0007669"/>
    <property type="project" value="UniProtKB-KW"/>
</dbReference>
<dbReference type="InterPro" id="IPR000119">
    <property type="entry name" value="Hist_DNA-bd"/>
</dbReference>
<comment type="subcellular location">
    <subcellularLocation>
        <location evidence="1">Virion</location>
    </subcellularLocation>
</comment>
<evidence type="ECO:0000256" key="7">
    <source>
        <dbReference type="ARBA" id="ARBA00023125"/>
    </source>
</evidence>
<evidence type="ECO:0000256" key="5">
    <source>
        <dbReference type="ARBA" id="ARBA00022705"/>
    </source>
</evidence>
<dbReference type="GO" id="GO:0005829">
    <property type="term" value="C:cytosol"/>
    <property type="evidence" value="ECO:0007669"/>
    <property type="project" value="TreeGrafter"/>
</dbReference>
<evidence type="ECO:0000256" key="10">
    <source>
        <dbReference type="ARBA" id="ARBA00046140"/>
    </source>
</evidence>
<dbReference type="SUPFAM" id="SSF47729">
    <property type="entry name" value="IHF-like DNA-binding proteins"/>
    <property type="match status" value="1"/>
</dbReference>
<comment type="similarity">
    <text evidence="2">Belongs to the bacterial histone-like protein family.</text>
</comment>
<evidence type="ECO:0000313" key="12">
    <source>
        <dbReference type="EMBL" id="EXZ28882.1"/>
    </source>
</evidence>
<accession>A0A015YA99</accession>
<comment type="subunit">
    <text evidence="3">Homodimer.</text>
</comment>
<sequence>MPLFYRARQSQLKTKEGKKQWHLTLVKVGKMVTSQQLAEVIAEKSSLTPGDVHNVIRNLMTAMRKELLNSRSVRLEGLGTFTMKACTQGNGVDQEEEVNPNQVKALRCLFTAEYTRPAAIGTTRALLQGVEFQKASAIGGAINGGSGSGDGDIVDDPTA</sequence>
<evidence type="ECO:0000256" key="3">
    <source>
        <dbReference type="ARBA" id="ARBA00011738"/>
    </source>
</evidence>
<comment type="function">
    <text evidence="10">DNA-binding protein that plays a critical role in nucleoid compaction, genome replication and DNA replication and transcription. Binds to both ssDNA and dsDNA with a binding site covering about 15 nucleotides. Displays DNA-supercoiling activity only when associated with the viral DNA topoisomerase 2.</text>
</comment>
<keyword evidence="7 12" id="KW-0238">DNA-binding</keyword>
<evidence type="ECO:0000259" key="11">
    <source>
        <dbReference type="Pfam" id="PF18291"/>
    </source>
</evidence>
<evidence type="ECO:0000256" key="8">
    <source>
        <dbReference type="ARBA" id="ARBA00033120"/>
    </source>
</evidence>
<gene>
    <name evidence="12" type="ORF">M136_1896</name>
</gene>
<dbReference type="GO" id="GO:0030527">
    <property type="term" value="F:structural constituent of chromatin"/>
    <property type="evidence" value="ECO:0007669"/>
    <property type="project" value="InterPro"/>
</dbReference>
<dbReference type="InterPro" id="IPR041607">
    <property type="entry name" value="HU-HIG"/>
</dbReference>
<dbReference type="EMBL" id="JGDJ01000184">
    <property type="protein sequence ID" value="EXZ28882.1"/>
    <property type="molecule type" value="Genomic_DNA"/>
</dbReference>
<name>A0A015YA99_BACFG</name>
<dbReference type="AlphaFoldDB" id="A0A015YA99"/>